<keyword evidence="3 7" id="KW-0645">Protease</keyword>
<dbReference type="InterPro" id="IPR009003">
    <property type="entry name" value="Peptidase_S1_PA"/>
</dbReference>
<dbReference type="InterPro" id="IPR033116">
    <property type="entry name" value="TRYPSIN_SER"/>
</dbReference>
<evidence type="ECO:0000313" key="11">
    <source>
        <dbReference type="Proteomes" id="UP001153709"/>
    </source>
</evidence>
<dbReference type="OrthoDB" id="6339452at2759"/>
<dbReference type="PROSITE" id="PS00135">
    <property type="entry name" value="TRYPSIN_SER"/>
    <property type="match status" value="1"/>
</dbReference>
<dbReference type="PANTHER" id="PTHR24258:SF136">
    <property type="entry name" value="GH06673P-RELATED"/>
    <property type="match status" value="1"/>
</dbReference>
<dbReference type="GO" id="GO:0006508">
    <property type="term" value="P:proteolysis"/>
    <property type="evidence" value="ECO:0007669"/>
    <property type="project" value="UniProtKB-KW"/>
</dbReference>
<keyword evidence="6" id="KW-1015">Disulfide bond</keyword>
<keyword evidence="11" id="KW-1185">Reference proteome</keyword>
<comment type="subcellular location">
    <subcellularLocation>
        <location evidence="1">Secreted</location>
    </subcellularLocation>
</comment>
<keyword evidence="8" id="KW-0732">Signal</keyword>
<dbReference type="AlphaFoldDB" id="A0A9N9SSM3"/>
<dbReference type="SMART" id="SM00020">
    <property type="entry name" value="Tryp_SPc"/>
    <property type="match status" value="1"/>
</dbReference>
<evidence type="ECO:0000313" key="10">
    <source>
        <dbReference type="EMBL" id="CAG9828621.1"/>
    </source>
</evidence>
<dbReference type="FunFam" id="2.40.10.10:FF:000015">
    <property type="entry name" value="Atrial natriuretic peptide-converting enzyme"/>
    <property type="match status" value="1"/>
</dbReference>
<evidence type="ECO:0000256" key="6">
    <source>
        <dbReference type="ARBA" id="ARBA00023157"/>
    </source>
</evidence>
<dbReference type="InterPro" id="IPR001314">
    <property type="entry name" value="Peptidase_S1A"/>
</dbReference>
<dbReference type="InterPro" id="IPR001254">
    <property type="entry name" value="Trypsin_dom"/>
</dbReference>
<dbReference type="PROSITE" id="PS50240">
    <property type="entry name" value="TRYPSIN_DOM"/>
    <property type="match status" value="1"/>
</dbReference>
<feature type="chain" id="PRO_5040199056" description="Peptidase S1 domain-containing protein" evidence="8">
    <location>
        <begin position="21"/>
        <end position="389"/>
    </location>
</feature>
<sequence>MKHKVIFLFVYFVFYNDVFAQVGDRCTFKGTRKRGVCKEITHCPEADRQAKRGVDQTLCGFANDLITAIVCCEVTVEANDNLLPVNFETNGNGNINPPGKMSEKKCQEYSKAVTSEVQVLSLVSDATPMSYQTPKCDYNTVPLIVGGTPAEAGEFPFMVAIGFNTTSEQWRCGGTLISDRFVLTAAHCTYARDVGKPTVVRLGELDLSSDQDGSVYKDYLISRVIVHPGYSVPYKYNDIALLETQKPVVFNNFMRPACLNLNHDLGGQGIATGWGKTDFAGDSSDTLLKVTLDIYDNQKCMKTFPPNDKELPRGIESTMLCAGRLEGGKDTCYGDSGGPLVVTKKGNMCQFFLVGVTSFGKLCGQKNTPAIYTRVSEYIPWIERIVWKS</sequence>
<evidence type="ECO:0000256" key="3">
    <source>
        <dbReference type="ARBA" id="ARBA00022670"/>
    </source>
</evidence>
<keyword evidence="4 7" id="KW-0378">Hydrolase</keyword>
<accession>A0A9N9SSM3</accession>
<dbReference type="InterPro" id="IPR043504">
    <property type="entry name" value="Peptidase_S1_PA_chymotrypsin"/>
</dbReference>
<evidence type="ECO:0000256" key="8">
    <source>
        <dbReference type="SAM" id="SignalP"/>
    </source>
</evidence>
<gene>
    <name evidence="10" type="ORF">DIABBA_LOCUS2530</name>
</gene>
<dbReference type="Gene3D" id="2.40.10.10">
    <property type="entry name" value="Trypsin-like serine proteases"/>
    <property type="match status" value="1"/>
</dbReference>
<proteinExistence type="predicted"/>
<keyword evidence="2" id="KW-0964">Secreted</keyword>
<dbReference type="GO" id="GO:0004252">
    <property type="term" value="F:serine-type endopeptidase activity"/>
    <property type="evidence" value="ECO:0007669"/>
    <property type="project" value="InterPro"/>
</dbReference>
<dbReference type="PROSITE" id="PS00134">
    <property type="entry name" value="TRYPSIN_HIS"/>
    <property type="match status" value="1"/>
</dbReference>
<organism evidence="10 11">
    <name type="scientific">Diabrotica balteata</name>
    <name type="common">Banded cucumber beetle</name>
    <dbReference type="NCBI Taxonomy" id="107213"/>
    <lineage>
        <taxon>Eukaryota</taxon>
        <taxon>Metazoa</taxon>
        <taxon>Ecdysozoa</taxon>
        <taxon>Arthropoda</taxon>
        <taxon>Hexapoda</taxon>
        <taxon>Insecta</taxon>
        <taxon>Pterygota</taxon>
        <taxon>Neoptera</taxon>
        <taxon>Endopterygota</taxon>
        <taxon>Coleoptera</taxon>
        <taxon>Polyphaga</taxon>
        <taxon>Cucujiformia</taxon>
        <taxon>Chrysomeloidea</taxon>
        <taxon>Chrysomelidae</taxon>
        <taxon>Galerucinae</taxon>
        <taxon>Diabroticina</taxon>
        <taxon>Diabroticites</taxon>
        <taxon>Diabrotica</taxon>
    </lineage>
</organism>
<dbReference type="Proteomes" id="UP001153709">
    <property type="component" value="Chromosome 10"/>
</dbReference>
<dbReference type="Pfam" id="PF00089">
    <property type="entry name" value="Trypsin"/>
    <property type="match status" value="1"/>
</dbReference>
<dbReference type="PANTHER" id="PTHR24258">
    <property type="entry name" value="SERINE PROTEASE-RELATED"/>
    <property type="match status" value="1"/>
</dbReference>
<dbReference type="InterPro" id="IPR018114">
    <property type="entry name" value="TRYPSIN_HIS"/>
</dbReference>
<name>A0A9N9SSM3_DIABA</name>
<protein>
    <recommendedName>
        <fullName evidence="9">Peptidase S1 domain-containing protein</fullName>
    </recommendedName>
</protein>
<evidence type="ECO:0000256" key="4">
    <source>
        <dbReference type="ARBA" id="ARBA00022801"/>
    </source>
</evidence>
<evidence type="ECO:0000256" key="7">
    <source>
        <dbReference type="RuleBase" id="RU363034"/>
    </source>
</evidence>
<reference evidence="10" key="1">
    <citation type="submission" date="2022-01" db="EMBL/GenBank/DDBJ databases">
        <authorList>
            <person name="King R."/>
        </authorList>
    </citation>
    <scope>NUCLEOTIDE SEQUENCE</scope>
</reference>
<dbReference type="CDD" id="cd00190">
    <property type="entry name" value="Tryp_SPc"/>
    <property type="match status" value="1"/>
</dbReference>
<dbReference type="SUPFAM" id="SSF50494">
    <property type="entry name" value="Trypsin-like serine proteases"/>
    <property type="match status" value="1"/>
</dbReference>
<dbReference type="EMBL" id="OU898285">
    <property type="protein sequence ID" value="CAG9828621.1"/>
    <property type="molecule type" value="Genomic_DNA"/>
</dbReference>
<evidence type="ECO:0000256" key="5">
    <source>
        <dbReference type="ARBA" id="ARBA00022825"/>
    </source>
</evidence>
<evidence type="ECO:0000259" key="9">
    <source>
        <dbReference type="PROSITE" id="PS50240"/>
    </source>
</evidence>
<dbReference type="PRINTS" id="PR00722">
    <property type="entry name" value="CHYMOTRYPSIN"/>
</dbReference>
<evidence type="ECO:0000256" key="2">
    <source>
        <dbReference type="ARBA" id="ARBA00022525"/>
    </source>
</evidence>
<dbReference type="GO" id="GO:0005576">
    <property type="term" value="C:extracellular region"/>
    <property type="evidence" value="ECO:0007669"/>
    <property type="project" value="UniProtKB-SubCell"/>
</dbReference>
<feature type="signal peptide" evidence="8">
    <location>
        <begin position="1"/>
        <end position="20"/>
    </location>
</feature>
<evidence type="ECO:0000256" key="1">
    <source>
        <dbReference type="ARBA" id="ARBA00004613"/>
    </source>
</evidence>
<keyword evidence="5 7" id="KW-0720">Serine protease</keyword>
<feature type="domain" description="Peptidase S1" evidence="9">
    <location>
        <begin position="144"/>
        <end position="387"/>
    </location>
</feature>